<protein>
    <recommendedName>
        <fullName evidence="1">Methyltransferase type 11 domain-containing protein</fullName>
    </recommendedName>
</protein>
<dbReference type="PANTHER" id="PTHR44942:SF10">
    <property type="entry name" value="METHYLTRANSFERASE TYPE 11 DOMAIN-CONTAINING PROTEIN"/>
    <property type="match status" value="1"/>
</dbReference>
<evidence type="ECO:0000313" key="2">
    <source>
        <dbReference type="EMBL" id="KAJ3140362.1"/>
    </source>
</evidence>
<dbReference type="InterPro" id="IPR013216">
    <property type="entry name" value="Methyltransf_11"/>
</dbReference>
<dbReference type="Proteomes" id="UP001211907">
    <property type="component" value="Unassembled WGS sequence"/>
</dbReference>
<reference evidence="2" key="1">
    <citation type="submission" date="2020-05" db="EMBL/GenBank/DDBJ databases">
        <title>Phylogenomic resolution of chytrid fungi.</title>
        <authorList>
            <person name="Stajich J.E."/>
            <person name="Amses K."/>
            <person name="Simmons R."/>
            <person name="Seto K."/>
            <person name="Myers J."/>
            <person name="Bonds A."/>
            <person name="Quandt C.A."/>
            <person name="Barry K."/>
            <person name="Liu P."/>
            <person name="Grigoriev I."/>
            <person name="Longcore J.E."/>
            <person name="James T.Y."/>
        </authorList>
    </citation>
    <scope>NUCLEOTIDE SEQUENCE</scope>
    <source>
        <strain evidence="2">JEL0513</strain>
    </source>
</reference>
<dbReference type="InterPro" id="IPR029063">
    <property type="entry name" value="SAM-dependent_MTases_sf"/>
</dbReference>
<dbReference type="InterPro" id="IPR051052">
    <property type="entry name" value="Diverse_substrate_MTase"/>
</dbReference>
<dbReference type="SUPFAM" id="SSF53335">
    <property type="entry name" value="S-adenosyl-L-methionine-dependent methyltransferases"/>
    <property type="match status" value="1"/>
</dbReference>
<gene>
    <name evidence="2" type="ORF">HK100_010259</name>
</gene>
<proteinExistence type="predicted"/>
<comment type="caution">
    <text evidence="2">The sequence shown here is derived from an EMBL/GenBank/DDBJ whole genome shotgun (WGS) entry which is preliminary data.</text>
</comment>
<name>A0AAD5T9U5_9FUNG</name>
<accession>A0AAD5T9U5</accession>
<evidence type="ECO:0000259" key="1">
    <source>
        <dbReference type="Pfam" id="PF08241"/>
    </source>
</evidence>
<dbReference type="Pfam" id="PF08241">
    <property type="entry name" value="Methyltransf_11"/>
    <property type="match status" value="1"/>
</dbReference>
<evidence type="ECO:0000313" key="3">
    <source>
        <dbReference type="Proteomes" id="UP001211907"/>
    </source>
</evidence>
<dbReference type="GO" id="GO:0008757">
    <property type="term" value="F:S-adenosylmethionine-dependent methyltransferase activity"/>
    <property type="evidence" value="ECO:0007669"/>
    <property type="project" value="InterPro"/>
</dbReference>
<organism evidence="2 3">
    <name type="scientific">Physocladia obscura</name>
    <dbReference type="NCBI Taxonomy" id="109957"/>
    <lineage>
        <taxon>Eukaryota</taxon>
        <taxon>Fungi</taxon>
        <taxon>Fungi incertae sedis</taxon>
        <taxon>Chytridiomycota</taxon>
        <taxon>Chytridiomycota incertae sedis</taxon>
        <taxon>Chytridiomycetes</taxon>
        <taxon>Chytridiales</taxon>
        <taxon>Chytriomycetaceae</taxon>
        <taxon>Physocladia</taxon>
    </lineage>
</organism>
<dbReference type="AlphaFoldDB" id="A0AAD5T9U5"/>
<dbReference type="PANTHER" id="PTHR44942">
    <property type="entry name" value="METHYLTRANSF_11 DOMAIN-CONTAINING PROTEIN"/>
    <property type="match status" value="1"/>
</dbReference>
<dbReference type="EMBL" id="JADGJH010000056">
    <property type="protein sequence ID" value="KAJ3140362.1"/>
    <property type="molecule type" value="Genomic_DNA"/>
</dbReference>
<feature type="domain" description="Methyltransferase type 11" evidence="1">
    <location>
        <begin position="53"/>
        <end position="137"/>
    </location>
</feature>
<sequence length="286" mass="30429">MSETAKPTDPTFRTYTTSQAAAYAAGRGGYTRTLYDEILDRHEASGGAFTSLLDVGCGTGSATRDLATRFTVARGVDPGESMIAIASQLGGTTATGALVEFSVIAAEDIASTDGLGPESVDLVTAAMALKSLFLTDPSTPNATRVQQILSHLEDVILAPYVLPQNLLSRNLYRALPLPWDTTPSIDEFDKNSYVRVEWDADGILSNGIDFFGGSDIDSLADLANSLGTASMVTRWREANPELVGTDKDCVTQTMKELKEALDANDLETTTLKTGAASVLILVKKHL</sequence>
<keyword evidence="3" id="KW-1185">Reference proteome</keyword>
<dbReference type="Gene3D" id="3.40.50.150">
    <property type="entry name" value="Vaccinia Virus protein VP39"/>
    <property type="match status" value="2"/>
</dbReference>